<dbReference type="NCBIfam" id="NF010921">
    <property type="entry name" value="PRK14341.1"/>
    <property type="match status" value="1"/>
</dbReference>
<dbReference type="InterPro" id="IPR004143">
    <property type="entry name" value="BPL_LPL_catalytic"/>
</dbReference>
<dbReference type="HAMAP" id="MF_00013">
    <property type="entry name" value="LipB"/>
    <property type="match status" value="1"/>
</dbReference>
<dbReference type="CDD" id="cd16444">
    <property type="entry name" value="LipB"/>
    <property type="match status" value="1"/>
</dbReference>
<comment type="catalytic activity">
    <reaction evidence="5 6">
        <text>octanoyl-[ACP] + L-lysyl-[protein] = N(6)-octanoyl-L-lysyl-[protein] + holo-[ACP] + H(+)</text>
        <dbReference type="Rhea" id="RHEA:17665"/>
        <dbReference type="Rhea" id="RHEA-COMP:9636"/>
        <dbReference type="Rhea" id="RHEA-COMP:9685"/>
        <dbReference type="Rhea" id="RHEA-COMP:9752"/>
        <dbReference type="Rhea" id="RHEA-COMP:9928"/>
        <dbReference type="ChEBI" id="CHEBI:15378"/>
        <dbReference type="ChEBI" id="CHEBI:29969"/>
        <dbReference type="ChEBI" id="CHEBI:64479"/>
        <dbReference type="ChEBI" id="CHEBI:78463"/>
        <dbReference type="ChEBI" id="CHEBI:78809"/>
        <dbReference type="EC" id="2.3.1.181"/>
    </reaction>
</comment>
<dbReference type="PIRSF" id="PIRSF016262">
    <property type="entry name" value="LPLase"/>
    <property type="match status" value="1"/>
</dbReference>
<comment type="subcellular location">
    <subcellularLocation>
        <location evidence="5">Cytoplasm</location>
    </subcellularLocation>
</comment>
<comment type="miscellaneous">
    <text evidence="5">In the reaction, the free carboxyl group of octanoic acid is attached via an amide linkage to the epsilon-amino group of a specific lysine residue of lipoyl domains of lipoate-dependent enzymes.</text>
</comment>
<feature type="domain" description="BPL/LPL catalytic" evidence="7">
    <location>
        <begin position="35"/>
        <end position="214"/>
    </location>
</feature>
<dbReference type="Pfam" id="PF21948">
    <property type="entry name" value="LplA-B_cat"/>
    <property type="match status" value="1"/>
</dbReference>
<comment type="pathway">
    <text evidence="1 5 6">Protein modification; protein lipoylation via endogenous pathway; protein N(6)-(lipoyl)lysine from octanoyl-[acyl-carrier-protein]: step 1/2.</text>
</comment>
<dbReference type="RefSeq" id="WP_229956603.1">
    <property type="nucleotide sequence ID" value="NZ_BAAAEM010000002.1"/>
</dbReference>
<dbReference type="EMBL" id="BAAAEM010000002">
    <property type="protein sequence ID" value="GAA0469639.1"/>
    <property type="molecule type" value="Genomic_DNA"/>
</dbReference>
<gene>
    <name evidence="5 8" type="primary">lipB</name>
    <name evidence="8" type="ORF">GCM10009096_08210</name>
</gene>
<evidence type="ECO:0000313" key="8">
    <source>
        <dbReference type="EMBL" id="GAA0469639.1"/>
    </source>
</evidence>
<organism evidence="8 9">
    <name type="scientific">Parasphingorhabdus litoris</name>
    <dbReference type="NCBI Taxonomy" id="394733"/>
    <lineage>
        <taxon>Bacteria</taxon>
        <taxon>Pseudomonadati</taxon>
        <taxon>Pseudomonadota</taxon>
        <taxon>Alphaproteobacteria</taxon>
        <taxon>Sphingomonadales</taxon>
        <taxon>Sphingomonadaceae</taxon>
        <taxon>Parasphingorhabdus</taxon>
    </lineage>
</organism>
<dbReference type="PANTHER" id="PTHR10993">
    <property type="entry name" value="OCTANOYLTRANSFERASE"/>
    <property type="match status" value="1"/>
</dbReference>
<comment type="similarity">
    <text evidence="5 6">Belongs to the LipB family.</text>
</comment>
<keyword evidence="9" id="KW-1185">Reference proteome</keyword>
<keyword evidence="3 5" id="KW-0012">Acyltransferase</keyword>
<proteinExistence type="inferred from homology"/>
<dbReference type="NCBIfam" id="NF010925">
    <property type="entry name" value="PRK14345.1"/>
    <property type="match status" value="1"/>
</dbReference>
<dbReference type="SUPFAM" id="SSF55681">
    <property type="entry name" value="Class II aaRS and biotin synthetases"/>
    <property type="match status" value="1"/>
</dbReference>
<dbReference type="InterPro" id="IPR000544">
    <property type="entry name" value="Octanoyltransferase"/>
</dbReference>
<dbReference type="PROSITE" id="PS51733">
    <property type="entry name" value="BPL_LPL_CATALYTIC"/>
    <property type="match status" value="1"/>
</dbReference>
<feature type="active site" description="Acyl-thioester intermediate" evidence="5">
    <location>
        <position position="176"/>
    </location>
</feature>
<evidence type="ECO:0000256" key="6">
    <source>
        <dbReference type="PIRNR" id="PIRNR016262"/>
    </source>
</evidence>
<evidence type="ECO:0000259" key="7">
    <source>
        <dbReference type="PROSITE" id="PS51733"/>
    </source>
</evidence>
<reference evidence="9" key="1">
    <citation type="journal article" date="2019" name="Int. J. Syst. Evol. Microbiol.">
        <title>The Global Catalogue of Microorganisms (GCM) 10K type strain sequencing project: providing services to taxonomists for standard genome sequencing and annotation.</title>
        <authorList>
            <consortium name="The Broad Institute Genomics Platform"/>
            <consortium name="The Broad Institute Genome Sequencing Center for Infectious Disease"/>
            <person name="Wu L."/>
            <person name="Ma J."/>
        </authorList>
    </citation>
    <scope>NUCLEOTIDE SEQUENCE [LARGE SCALE GENOMIC DNA]</scope>
    <source>
        <strain evidence="9">JCM 14162</strain>
    </source>
</reference>
<feature type="binding site" evidence="5">
    <location>
        <begin position="158"/>
        <end position="160"/>
    </location>
    <ligand>
        <name>substrate</name>
    </ligand>
</feature>
<sequence length="231" mass="25765">MTNLSDIEWRVSKDKIAYPDALEQMESRNAAIHLGEASELIWLLEHPPLYTAGTSADSAELLSQDFPVYKTGRGGRHTYHGPGQRVGYIMLNLKKRQADVRNFVHSLEDWVIRALATFGVNARAVEGRVGIWCDTPQGEEAKIGAIGIRIRKWVTMHGFSVNIDPDLSHFDGIIPCGISEYPVTSLKQMGIDASLDDFDAALKQTASKFLMAIDKQARNDSLVLEKEQERP</sequence>
<evidence type="ECO:0000256" key="2">
    <source>
        <dbReference type="ARBA" id="ARBA00022679"/>
    </source>
</evidence>
<feature type="binding site" evidence="5">
    <location>
        <begin position="145"/>
        <end position="147"/>
    </location>
    <ligand>
        <name>substrate</name>
    </ligand>
</feature>
<keyword evidence="2 5" id="KW-0808">Transferase</keyword>
<dbReference type="NCBIfam" id="TIGR00214">
    <property type="entry name" value="lipB"/>
    <property type="match status" value="1"/>
</dbReference>
<protein>
    <recommendedName>
        <fullName evidence="5 6">Octanoyltransferase</fullName>
        <ecNumber evidence="5 6">2.3.1.181</ecNumber>
    </recommendedName>
    <alternativeName>
        <fullName evidence="5">Lipoate-protein ligase B</fullName>
    </alternativeName>
    <alternativeName>
        <fullName evidence="5">Lipoyl/octanoyl transferase</fullName>
    </alternativeName>
    <alternativeName>
        <fullName evidence="5">Octanoyl-[acyl-carrier-protein]-protein N-octanoyltransferase</fullName>
    </alternativeName>
</protein>
<feature type="site" description="Lowers pKa of active site Cys" evidence="5">
    <location>
        <position position="142"/>
    </location>
</feature>
<dbReference type="PROSITE" id="PS01313">
    <property type="entry name" value="LIPB"/>
    <property type="match status" value="1"/>
</dbReference>
<evidence type="ECO:0000256" key="1">
    <source>
        <dbReference type="ARBA" id="ARBA00004821"/>
    </source>
</evidence>
<comment type="caution">
    <text evidence="8">The sequence shown here is derived from an EMBL/GenBank/DDBJ whole genome shotgun (WGS) entry which is preliminary data.</text>
</comment>
<accession>A0ABP3K4P9</accession>
<dbReference type="EC" id="2.3.1.181" evidence="5 6"/>
<name>A0ABP3K4P9_9SPHN</name>
<dbReference type="Gene3D" id="3.30.930.10">
    <property type="entry name" value="Bira Bifunctional Protein, Domain 2"/>
    <property type="match status" value="1"/>
</dbReference>
<dbReference type="Proteomes" id="UP001500713">
    <property type="component" value="Unassembled WGS sequence"/>
</dbReference>
<dbReference type="InterPro" id="IPR045864">
    <property type="entry name" value="aa-tRNA-synth_II/BPL/LPL"/>
</dbReference>
<evidence type="ECO:0000256" key="5">
    <source>
        <dbReference type="HAMAP-Rule" id="MF_00013"/>
    </source>
</evidence>
<feature type="binding site" evidence="5">
    <location>
        <begin position="73"/>
        <end position="80"/>
    </location>
    <ligand>
        <name>substrate</name>
    </ligand>
</feature>
<evidence type="ECO:0000313" key="9">
    <source>
        <dbReference type="Proteomes" id="UP001500713"/>
    </source>
</evidence>
<keyword evidence="5" id="KW-0963">Cytoplasm</keyword>
<dbReference type="InterPro" id="IPR020605">
    <property type="entry name" value="Octanoyltransferase_CS"/>
</dbReference>
<evidence type="ECO:0000256" key="3">
    <source>
        <dbReference type="ARBA" id="ARBA00023315"/>
    </source>
</evidence>
<evidence type="ECO:0000256" key="4">
    <source>
        <dbReference type="ARBA" id="ARBA00024732"/>
    </source>
</evidence>
<dbReference type="PANTHER" id="PTHR10993:SF7">
    <property type="entry name" value="LIPOYLTRANSFERASE 2, MITOCHONDRIAL-RELATED"/>
    <property type="match status" value="1"/>
</dbReference>
<dbReference type="GO" id="GO:0016740">
    <property type="term" value="F:transferase activity"/>
    <property type="evidence" value="ECO:0007669"/>
    <property type="project" value="UniProtKB-KW"/>
</dbReference>
<comment type="function">
    <text evidence="4 5 6">Catalyzes the transfer of endogenously produced octanoic acid from octanoyl-acyl-carrier-protein onto the lipoyl domains of lipoate-dependent enzymes. Lipoyl-ACP can also act as a substrate although octanoyl-ACP is likely to be the physiological substrate.</text>
</comment>